<proteinExistence type="predicted"/>
<name>A0A6A4I671_9AGAR</name>
<dbReference type="OrthoDB" id="542013at2759"/>
<dbReference type="AlphaFoldDB" id="A0A6A4I671"/>
<evidence type="ECO:0000313" key="2">
    <source>
        <dbReference type="Proteomes" id="UP000799118"/>
    </source>
</evidence>
<dbReference type="EMBL" id="ML769403">
    <property type="protein sequence ID" value="KAE9406209.1"/>
    <property type="molecule type" value="Genomic_DNA"/>
</dbReference>
<dbReference type="SUPFAM" id="SSF51735">
    <property type="entry name" value="NAD(P)-binding Rossmann-fold domains"/>
    <property type="match status" value="1"/>
</dbReference>
<gene>
    <name evidence="1" type="ORF">BT96DRAFT_987645</name>
</gene>
<dbReference type="InterPro" id="IPR036291">
    <property type="entry name" value="NAD(P)-bd_dom_sf"/>
</dbReference>
<reference evidence="1" key="1">
    <citation type="journal article" date="2019" name="Environ. Microbiol.">
        <title>Fungal ecological strategies reflected in gene transcription - a case study of two litter decomposers.</title>
        <authorList>
            <person name="Barbi F."/>
            <person name="Kohler A."/>
            <person name="Barry K."/>
            <person name="Baskaran P."/>
            <person name="Daum C."/>
            <person name="Fauchery L."/>
            <person name="Ihrmark K."/>
            <person name="Kuo A."/>
            <person name="LaButti K."/>
            <person name="Lipzen A."/>
            <person name="Morin E."/>
            <person name="Grigoriev I.V."/>
            <person name="Henrissat B."/>
            <person name="Lindahl B."/>
            <person name="Martin F."/>
        </authorList>
    </citation>
    <scope>NUCLEOTIDE SEQUENCE</scope>
    <source>
        <strain evidence="1">JB14</strain>
    </source>
</reference>
<evidence type="ECO:0000313" key="1">
    <source>
        <dbReference type="EMBL" id="KAE9406209.1"/>
    </source>
</evidence>
<organism evidence="1 2">
    <name type="scientific">Gymnopus androsaceus JB14</name>
    <dbReference type="NCBI Taxonomy" id="1447944"/>
    <lineage>
        <taxon>Eukaryota</taxon>
        <taxon>Fungi</taxon>
        <taxon>Dikarya</taxon>
        <taxon>Basidiomycota</taxon>
        <taxon>Agaricomycotina</taxon>
        <taxon>Agaricomycetes</taxon>
        <taxon>Agaricomycetidae</taxon>
        <taxon>Agaricales</taxon>
        <taxon>Marasmiineae</taxon>
        <taxon>Omphalotaceae</taxon>
        <taxon>Gymnopus</taxon>
    </lineage>
</organism>
<keyword evidence="2" id="KW-1185">Reference proteome</keyword>
<dbReference type="Gene3D" id="3.40.50.720">
    <property type="entry name" value="NAD(P)-binding Rossmann-like Domain"/>
    <property type="match status" value="1"/>
</dbReference>
<sequence length="83" mass="9060">MQHGLKLGDLLHDQIFGNFKIEEENGYKNAESLALDLGKFNSISEFATQASKTLDRLDILIENAALASTSTSDPGWLGIYASD</sequence>
<dbReference type="Proteomes" id="UP000799118">
    <property type="component" value="Unassembled WGS sequence"/>
</dbReference>
<accession>A0A6A4I671</accession>
<protein>
    <submittedName>
        <fullName evidence="1">Uncharacterized protein</fullName>
    </submittedName>
</protein>